<gene>
    <name evidence="2" type="ORF">VTK73DRAFT_1342</name>
</gene>
<sequence length="207" mass="23484">MTWLGESVWKTAKRIKWIRHAHSGRQPCRGIRYSHSVKSDYGRDKRHHRKARESESCDTQGKEVGRFREVPERIPPNQQGTCPQDQDNRGHHSPTRSDRKGERESREKRGVRNWDPLPCFSGPVGLGGYHVELPSSSQPFTLLAVYCIQGTPVFVRTFYPLIDSLPSPRSRRSYCEPPASGAPPPPLSFLLRGLRIVSQPPHCPSPS</sequence>
<reference evidence="2 3" key="1">
    <citation type="journal article" date="2024" name="Commun. Biol.">
        <title>Comparative genomic analysis of thermophilic fungi reveals convergent evolutionary adaptations and gene losses.</title>
        <authorList>
            <person name="Steindorff A.S."/>
            <person name="Aguilar-Pontes M.V."/>
            <person name="Robinson A.J."/>
            <person name="Andreopoulos B."/>
            <person name="LaButti K."/>
            <person name="Kuo A."/>
            <person name="Mondo S."/>
            <person name="Riley R."/>
            <person name="Otillar R."/>
            <person name="Haridas S."/>
            <person name="Lipzen A."/>
            <person name="Grimwood J."/>
            <person name="Schmutz J."/>
            <person name="Clum A."/>
            <person name="Reid I.D."/>
            <person name="Moisan M.C."/>
            <person name="Butler G."/>
            <person name="Nguyen T.T.M."/>
            <person name="Dewar K."/>
            <person name="Conant G."/>
            <person name="Drula E."/>
            <person name="Henrissat B."/>
            <person name="Hansel C."/>
            <person name="Singer S."/>
            <person name="Hutchinson M.I."/>
            <person name="de Vries R.P."/>
            <person name="Natvig D.O."/>
            <person name="Powell A.J."/>
            <person name="Tsang A."/>
            <person name="Grigoriev I.V."/>
        </authorList>
    </citation>
    <scope>NUCLEOTIDE SEQUENCE [LARGE SCALE GENOMIC DNA]</scope>
    <source>
        <strain evidence="2 3">ATCC 24622</strain>
    </source>
</reference>
<name>A0ABR3VTL4_9PEZI</name>
<proteinExistence type="predicted"/>
<feature type="compositionally biased region" description="Basic and acidic residues" evidence="1">
    <location>
        <begin position="86"/>
        <end position="112"/>
    </location>
</feature>
<evidence type="ECO:0000256" key="1">
    <source>
        <dbReference type="SAM" id="MobiDB-lite"/>
    </source>
</evidence>
<keyword evidence="3" id="KW-1185">Reference proteome</keyword>
<organism evidence="2 3">
    <name type="scientific">Phialemonium thermophilum</name>
    <dbReference type="NCBI Taxonomy" id="223376"/>
    <lineage>
        <taxon>Eukaryota</taxon>
        <taxon>Fungi</taxon>
        <taxon>Dikarya</taxon>
        <taxon>Ascomycota</taxon>
        <taxon>Pezizomycotina</taxon>
        <taxon>Sordariomycetes</taxon>
        <taxon>Sordariomycetidae</taxon>
        <taxon>Cephalothecales</taxon>
        <taxon>Cephalothecaceae</taxon>
        <taxon>Phialemonium</taxon>
    </lineage>
</organism>
<protein>
    <submittedName>
        <fullName evidence="2">Uncharacterized protein</fullName>
    </submittedName>
</protein>
<dbReference type="EMBL" id="JAZHXJ010001320">
    <property type="protein sequence ID" value="KAL1845010.1"/>
    <property type="molecule type" value="Genomic_DNA"/>
</dbReference>
<dbReference type="Proteomes" id="UP001586593">
    <property type="component" value="Unassembled WGS sequence"/>
</dbReference>
<comment type="caution">
    <text evidence="2">The sequence shown here is derived from an EMBL/GenBank/DDBJ whole genome shotgun (WGS) entry which is preliminary data.</text>
</comment>
<feature type="compositionally biased region" description="Polar residues" evidence="1">
    <location>
        <begin position="76"/>
        <end position="85"/>
    </location>
</feature>
<evidence type="ECO:0000313" key="2">
    <source>
        <dbReference type="EMBL" id="KAL1845010.1"/>
    </source>
</evidence>
<evidence type="ECO:0000313" key="3">
    <source>
        <dbReference type="Proteomes" id="UP001586593"/>
    </source>
</evidence>
<feature type="region of interest" description="Disordered" evidence="1">
    <location>
        <begin position="23"/>
        <end position="112"/>
    </location>
</feature>
<feature type="compositionally biased region" description="Basic and acidic residues" evidence="1">
    <location>
        <begin position="52"/>
        <end position="72"/>
    </location>
</feature>
<accession>A0ABR3VTL4</accession>